<protein>
    <submittedName>
        <fullName evidence="1">Uncharacterized protein</fullName>
    </submittedName>
</protein>
<gene>
    <name evidence="1" type="ORF">K7432_010173</name>
</gene>
<proteinExistence type="predicted"/>
<comment type="caution">
    <text evidence="1">The sequence shown here is derived from an EMBL/GenBank/DDBJ whole genome shotgun (WGS) entry which is preliminary data.</text>
</comment>
<evidence type="ECO:0000313" key="2">
    <source>
        <dbReference type="Proteomes" id="UP001479436"/>
    </source>
</evidence>
<accession>A0ABR2WPB4</accession>
<dbReference type="EMBL" id="JASJQH010000680">
    <property type="protein sequence ID" value="KAK9763286.1"/>
    <property type="molecule type" value="Genomic_DNA"/>
</dbReference>
<keyword evidence="2" id="KW-1185">Reference proteome</keyword>
<organism evidence="1 2">
    <name type="scientific">Basidiobolus ranarum</name>
    <dbReference type="NCBI Taxonomy" id="34480"/>
    <lineage>
        <taxon>Eukaryota</taxon>
        <taxon>Fungi</taxon>
        <taxon>Fungi incertae sedis</taxon>
        <taxon>Zoopagomycota</taxon>
        <taxon>Entomophthoromycotina</taxon>
        <taxon>Basidiobolomycetes</taxon>
        <taxon>Basidiobolales</taxon>
        <taxon>Basidiobolaceae</taxon>
        <taxon>Basidiobolus</taxon>
    </lineage>
</organism>
<reference evidence="1 2" key="1">
    <citation type="submission" date="2023-04" db="EMBL/GenBank/DDBJ databases">
        <title>Genome of Basidiobolus ranarum AG-B5.</title>
        <authorList>
            <person name="Stajich J.E."/>
            <person name="Carter-House D."/>
            <person name="Gryganskyi A."/>
        </authorList>
    </citation>
    <scope>NUCLEOTIDE SEQUENCE [LARGE SCALE GENOMIC DNA]</scope>
    <source>
        <strain evidence="1 2">AG-B5</strain>
    </source>
</reference>
<name>A0ABR2WPB4_9FUNG</name>
<dbReference type="Proteomes" id="UP001479436">
    <property type="component" value="Unassembled WGS sequence"/>
</dbReference>
<evidence type="ECO:0000313" key="1">
    <source>
        <dbReference type="EMBL" id="KAK9763286.1"/>
    </source>
</evidence>
<sequence>MKITTNTSRPISQYAKALNSFIAPGTSFNSEAEFISAFNQSRQYSVASHFEKLATTKGAVTFKVGKKVDSANDIVLETSLNPFIPGSGLTHFDYASYSNTSDFLMRFTQLFGESILGDVDAGGQHIAGPIGPRLTEMMHTLGYRINPKPESWIDILRRRYPTKN</sequence>